<keyword evidence="1" id="KW-0812">Transmembrane</keyword>
<organism evidence="2">
    <name type="scientific">Schistosoma curassoni</name>
    <dbReference type="NCBI Taxonomy" id="6186"/>
    <lineage>
        <taxon>Eukaryota</taxon>
        <taxon>Metazoa</taxon>
        <taxon>Spiralia</taxon>
        <taxon>Lophotrochozoa</taxon>
        <taxon>Platyhelminthes</taxon>
        <taxon>Trematoda</taxon>
        <taxon>Digenea</taxon>
        <taxon>Strigeidida</taxon>
        <taxon>Schistosomatoidea</taxon>
        <taxon>Schistosomatidae</taxon>
        <taxon>Schistosoma</taxon>
    </lineage>
</organism>
<keyword evidence="1" id="KW-0472">Membrane</keyword>
<accession>A0A183KHI5</accession>
<reference evidence="2" key="1">
    <citation type="submission" date="2016-06" db="UniProtKB">
        <authorList>
            <consortium name="WormBaseParasite"/>
        </authorList>
    </citation>
    <scope>IDENTIFICATION</scope>
</reference>
<evidence type="ECO:0000313" key="2">
    <source>
        <dbReference type="WBParaSite" id="SCUD_0001448901-mRNA-1"/>
    </source>
</evidence>
<sequence length="73" mass="7851">MHDRIAISKYVEIISHVDDLRLNLSLVSTISLVFASSGTVFFAFVVVVAAGVVEALIPICGTSQYVFVTCVSM</sequence>
<protein>
    <submittedName>
        <fullName evidence="2">SSD domain-containing protein</fullName>
    </submittedName>
</protein>
<proteinExistence type="predicted"/>
<dbReference type="WBParaSite" id="SCUD_0001448901-mRNA-1">
    <property type="protein sequence ID" value="SCUD_0001448901-mRNA-1"/>
    <property type="gene ID" value="SCUD_0001448901"/>
</dbReference>
<evidence type="ECO:0000256" key="1">
    <source>
        <dbReference type="SAM" id="Phobius"/>
    </source>
</evidence>
<dbReference type="AlphaFoldDB" id="A0A183KHI5"/>
<feature type="transmembrane region" description="Helical" evidence="1">
    <location>
        <begin position="30"/>
        <end position="57"/>
    </location>
</feature>
<keyword evidence="1" id="KW-1133">Transmembrane helix</keyword>
<name>A0A183KHI5_9TREM</name>